<comment type="similarity">
    <text evidence="1">Belongs to the glycosyl hydrolase 16 family.</text>
</comment>
<evidence type="ECO:0000313" key="4">
    <source>
        <dbReference type="Proteomes" id="UP000514720"/>
    </source>
</evidence>
<keyword evidence="4" id="KW-1185">Reference proteome</keyword>
<protein>
    <submittedName>
        <fullName evidence="3">Glycoside hydrolase family 16 protein</fullName>
    </submittedName>
</protein>
<gene>
    <name evidence="3" type="ORF">G4Z02_01250</name>
</gene>
<organism evidence="3 4">
    <name type="scientific">Candidatus Xianfuyuplasma coldseepsis</name>
    <dbReference type="NCBI Taxonomy" id="2782163"/>
    <lineage>
        <taxon>Bacteria</taxon>
        <taxon>Bacillati</taxon>
        <taxon>Mycoplasmatota</taxon>
        <taxon>Mollicutes</taxon>
        <taxon>Candidatus Izemoplasmatales</taxon>
        <taxon>Candidatus Izemoplasmataceae</taxon>
        <taxon>Candidatus Xianfuyuplasma</taxon>
    </lineage>
</organism>
<dbReference type="Gene3D" id="2.60.120.200">
    <property type="match status" value="1"/>
</dbReference>
<feature type="domain" description="GH16" evidence="2">
    <location>
        <begin position="7"/>
        <end position="233"/>
    </location>
</feature>
<evidence type="ECO:0000256" key="1">
    <source>
        <dbReference type="ARBA" id="ARBA00006865"/>
    </source>
</evidence>
<dbReference type="EMBL" id="CP048914">
    <property type="protein sequence ID" value="QMS84423.1"/>
    <property type="molecule type" value="Genomic_DNA"/>
</dbReference>
<dbReference type="Pfam" id="PF00722">
    <property type="entry name" value="Glyco_hydro_16"/>
    <property type="match status" value="1"/>
</dbReference>
<dbReference type="PROSITE" id="PS51762">
    <property type="entry name" value="GH16_2"/>
    <property type="match status" value="1"/>
</dbReference>
<sequence>MKLIKEYDFTSMTTLDKDWNVRVGDKWANRELQHYVNDKEHILFQDGLVLKATYDGTTIRSARMDTKDNFYFTYGLIEIDAKLPGGKGTWPAIWMMPNEKIYGHWPKSGEIDIVEYAANKKDRLFFCLHTEKYNHRKPDDQYYTDDIFPNIADDFHTFALKWEESQITYYVDGEVVAHYKRGEHGKDPGPSGWPFTHDYYLILNLAIGGTFGGAVDYTMFPQEMVVKAIRVYQ</sequence>
<dbReference type="InterPro" id="IPR050546">
    <property type="entry name" value="Glycosyl_Hydrlase_16"/>
</dbReference>
<dbReference type="RefSeq" id="WP_258878036.1">
    <property type="nucleotide sequence ID" value="NZ_CP048914.1"/>
</dbReference>
<reference evidence="3 4" key="1">
    <citation type="submission" date="2020-02" db="EMBL/GenBank/DDBJ databases">
        <authorList>
            <person name="Zheng R.K."/>
            <person name="Sun C.M."/>
        </authorList>
    </citation>
    <scope>NUCLEOTIDE SEQUENCE [LARGE SCALE GENOMIC DNA]</scope>
    <source>
        <strain evidence="4">zrk13</strain>
    </source>
</reference>
<evidence type="ECO:0000259" key="2">
    <source>
        <dbReference type="PROSITE" id="PS51762"/>
    </source>
</evidence>
<dbReference type="InterPro" id="IPR013320">
    <property type="entry name" value="ConA-like_dom_sf"/>
</dbReference>
<name>A0A7L7KNZ4_9MOLU</name>
<proteinExistence type="inferred from homology"/>
<dbReference type="InterPro" id="IPR000757">
    <property type="entry name" value="Beta-glucanase-like"/>
</dbReference>
<dbReference type="CDD" id="cd08023">
    <property type="entry name" value="GH16_laminarinase_like"/>
    <property type="match status" value="1"/>
</dbReference>
<dbReference type="Proteomes" id="UP000514720">
    <property type="component" value="Chromosome"/>
</dbReference>
<keyword evidence="3" id="KW-0378">Hydrolase</keyword>
<dbReference type="GO" id="GO:0005975">
    <property type="term" value="P:carbohydrate metabolic process"/>
    <property type="evidence" value="ECO:0007669"/>
    <property type="project" value="InterPro"/>
</dbReference>
<evidence type="ECO:0000313" key="3">
    <source>
        <dbReference type="EMBL" id="QMS84423.1"/>
    </source>
</evidence>
<dbReference type="PANTHER" id="PTHR10963:SF55">
    <property type="entry name" value="GLYCOSIDE HYDROLASE FAMILY 16 PROTEIN"/>
    <property type="match status" value="1"/>
</dbReference>
<dbReference type="SUPFAM" id="SSF49899">
    <property type="entry name" value="Concanavalin A-like lectins/glucanases"/>
    <property type="match status" value="1"/>
</dbReference>
<dbReference type="KEGG" id="xcl:G4Z02_01250"/>
<dbReference type="GO" id="GO:0004553">
    <property type="term" value="F:hydrolase activity, hydrolyzing O-glycosyl compounds"/>
    <property type="evidence" value="ECO:0007669"/>
    <property type="project" value="InterPro"/>
</dbReference>
<dbReference type="AlphaFoldDB" id="A0A7L7KNZ4"/>
<accession>A0A7L7KNZ4</accession>
<dbReference type="PANTHER" id="PTHR10963">
    <property type="entry name" value="GLYCOSYL HYDROLASE-RELATED"/>
    <property type="match status" value="1"/>
</dbReference>